<name>A0A1R3UZU1_9HYPH</name>
<protein>
    <submittedName>
        <fullName evidence="1">Uncharacterized protein</fullName>
    </submittedName>
</protein>
<reference evidence="2" key="1">
    <citation type="submission" date="2017-01" db="EMBL/GenBank/DDBJ databases">
        <authorList>
            <person name="Brunel B."/>
        </authorList>
    </citation>
    <scope>NUCLEOTIDE SEQUENCE [LARGE SCALE GENOMIC DNA]</scope>
</reference>
<organism evidence="1 2">
    <name type="scientific">Mesorhizobium prunaredense</name>
    <dbReference type="NCBI Taxonomy" id="1631249"/>
    <lineage>
        <taxon>Bacteria</taxon>
        <taxon>Pseudomonadati</taxon>
        <taxon>Pseudomonadota</taxon>
        <taxon>Alphaproteobacteria</taxon>
        <taxon>Hyphomicrobiales</taxon>
        <taxon>Phyllobacteriaceae</taxon>
        <taxon>Mesorhizobium</taxon>
    </lineage>
</organism>
<accession>A0A1R3UZU1</accession>
<sequence>MGQARQSPWGGGQDQFWSSFPIAAPLPLTDFFHAREHFRPRARFLHSEPRFLHSVDAQPGGLMLIAGCACRYRVCTNESFVVAPGAFSGLCTL</sequence>
<proteinExistence type="predicted"/>
<evidence type="ECO:0000313" key="2">
    <source>
        <dbReference type="Proteomes" id="UP000188388"/>
    </source>
</evidence>
<evidence type="ECO:0000313" key="1">
    <source>
        <dbReference type="EMBL" id="SIT53150.1"/>
    </source>
</evidence>
<dbReference type="Proteomes" id="UP000188388">
    <property type="component" value="Unassembled WGS sequence"/>
</dbReference>
<dbReference type="EMBL" id="FTPD01000002">
    <property type="protein sequence ID" value="SIT53150.1"/>
    <property type="molecule type" value="Genomic_DNA"/>
</dbReference>
<keyword evidence="2" id="KW-1185">Reference proteome</keyword>
<dbReference type="AlphaFoldDB" id="A0A1R3UZU1"/>
<gene>
    <name evidence="1" type="ORF">BQ8794_100041</name>
</gene>
<dbReference type="STRING" id="1631249.BQ8794_100041"/>